<feature type="signal peptide" evidence="1">
    <location>
        <begin position="1"/>
        <end position="23"/>
    </location>
</feature>
<evidence type="ECO:0000313" key="2">
    <source>
        <dbReference type="EMBL" id="BFG03985.1"/>
    </source>
</evidence>
<evidence type="ECO:0000313" key="3">
    <source>
        <dbReference type="Proteomes" id="UP001500889"/>
    </source>
</evidence>
<keyword evidence="1" id="KW-0732">Signal</keyword>
<dbReference type="EMBL" id="AP029267">
    <property type="protein sequence ID" value="BFG03985.1"/>
    <property type="molecule type" value="Genomic_DNA"/>
</dbReference>
<reference evidence="2 3" key="1">
    <citation type="submission" date="2024-02" db="EMBL/GenBank/DDBJ databases">
        <title>A chromosome-level genome assembly of Drosophila madeirensis, a fruit fly species endemic to Madeira island.</title>
        <authorList>
            <person name="Tomihara K."/>
            <person name="Llopart A."/>
            <person name="Yamamoto D."/>
        </authorList>
    </citation>
    <scope>NUCLEOTIDE SEQUENCE [LARGE SCALE GENOMIC DNA]</scope>
    <source>
        <strain evidence="2 3">RF1</strain>
    </source>
</reference>
<evidence type="ECO:0000256" key="1">
    <source>
        <dbReference type="SAM" id="SignalP"/>
    </source>
</evidence>
<accession>A0AAU9G677</accession>
<sequence length="124" mass="12963">MDPRKSYLLLLATAVFLTLCALATSTPTLGKSKEIALKPINLPDPSQLLATLSSKLVKPKPALPDPKQLLAGLSSKFVKPKPVFVKPVIVKPVVVIKPVLVGGGGGGGGHGHGHHGHHGKNKFF</sequence>
<feature type="chain" id="PRO_5043784538" evidence="1">
    <location>
        <begin position="24"/>
        <end position="124"/>
    </location>
</feature>
<gene>
    <name evidence="2" type="ORF">DMAD_03078</name>
</gene>
<keyword evidence="3" id="KW-1185">Reference proteome</keyword>
<dbReference type="AlphaFoldDB" id="A0AAU9G677"/>
<name>A0AAU9G677_DROMD</name>
<organism evidence="2 3">
    <name type="scientific">Drosophila madeirensis</name>
    <name type="common">Fruit fly</name>
    <dbReference type="NCBI Taxonomy" id="30013"/>
    <lineage>
        <taxon>Eukaryota</taxon>
        <taxon>Metazoa</taxon>
        <taxon>Ecdysozoa</taxon>
        <taxon>Arthropoda</taxon>
        <taxon>Hexapoda</taxon>
        <taxon>Insecta</taxon>
        <taxon>Pterygota</taxon>
        <taxon>Neoptera</taxon>
        <taxon>Endopterygota</taxon>
        <taxon>Diptera</taxon>
        <taxon>Brachycera</taxon>
        <taxon>Muscomorpha</taxon>
        <taxon>Ephydroidea</taxon>
        <taxon>Drosophilidae</taxon>
        <taxon>Drosophila</taxon>
        <taxon>Sophophora</taxon>
    </lineage>
</organism>
<proteinExistence type="predicted"/>
<dbReference type="Proteomes" id="UP001500889">
    <property type="component" value="Chromosome E"/>
</dbReference>
<protein>
    <submittedName>
        <fullName evidence="2">Uncharacterized protein</fullName>
    </submittedName>
</protein>